<evidence type="ECO:0000259" key="3">
    <source>
        <dbReference type="Pfam" id="PF01555"/>
    </source>
</evidence>
<evidence type="ECO:0000256" key="1">
    <source>
        <dbReference type="ARBA" id="ARBA00022603"/>
    </source>
</evidence>
<reference evidence="4" key="1">
    <citation type="journal article" date="2014" name="Front. Microbiol.">
        <title>High frequency of phylogenetically diverse reductive dehalogenase-homologous genes in deep subseafloor sedimentary metagenomes.</title>
        <authorList>
            <person name="Kawai M."/>
            <person name="Futagami T."/>
            <person name="Toyoda A."/>
            <person name="Takaki Y."/>
            <person name="Nishi S."/>
            <person name="Hori S."/>
            <person name="Arai W."/>
            <person name="Tsubouchi T."/>
            <person name="Morono Y."/>
            <person name="Uchiyama I."/>
            <person name="Ito T."/>
            <person name="Fujiyama A."/>
            <person name="Inagaki F."/>
            <person name="Takami H."/>
        </authorList>
    </citation>
    <scope>NUCLEOTIDE SEQUENCE</scope>
    <source>
        <strain evidence="4">Expedition CK06-06</strain>
    </source>
</reference>
<evidence type="ECO:0000313" key="4">
    <source>
        <dbReference type="EMBL" id="GAG13519.1"/>
    </source>
</evidence>
<feature type="domain" description="DNA methylase N-4/N-6" evidence="3">
    <location>
        <begin position="17"/>
        <end position="84"/>
    </location>
</feature>
<accession>X0V5R2</accession>
<protein>
    <recommendedName>
        <fullName evidence="3">DNA methylase N-4/N-6 domain-containing protein</fullName>
    </recommendedName>
</protein>
<dbReference type="InterPro" id="IPR029063">
    <property type="entry name" value="SAM-dependent_MTases_sf"/>
</dbReference>
<gene>
    <name evidence="4" type="ORF">S01H1_37721</name>
</gene>
<dbReference type="InterPro" id="IPR002941">
    <property type="entry name" value="DNA_methylase_N4/N6"/>
</dbReference>
<dbReference type="EMBL" id="BARS01023699">
    <property type="protein sequence ID" value="GAG13519.1"/>
    <property type="molecule type" value="Genomic_DNA"/>
</dbReference>
<evidence type="ECO:0000256" key="2">
    <source>
        <dbReference type="ARBA" id="ARBA00022679"/>
    </source>
</evidence>
<dbReference type="SUPFAM" id="SSF53335">
    <property type="entry name" value="S-adenosyl-L-methionine-dependent methyltransferases"/>
    <property type="match status" value="1"/>
</dbReference>
<proteinExistence type="predicted"/>
<keyword evidence="2" id="KW-0808">Transferase</keyword>
<keyword evidence="1" id="KW-0489">Methyltransferase</keyword>
<dbReference type="GO" id="GO:0003677">
    <property type="term" value="F:DNA binding"/>
    <property type="evidence" value="ECO:0007669"/>
    <property type="project" value="InterPro"/>
</dbReference>
<sequence length="180" mass="20758">MGNKVLTTINGTDLSFVNVREYERTKHVHRLHPYLGKFIPQLVGVFLKNYFKKGNSILDPFMGSGTTLIESNVLGINSAGVEISLFNRLITNVKTKKYNIPVLEKEIKDILLKTKEFSKNLLAGQKKLTLLEDSFKKYKTNSKYLNTWLADRSLQEILFYKNQIKNYKNQDILKVILSRA</sequence>
<dbReference type="GO" id="GO:0008170">
    <property type="term" value="F:N-methyltransferase activity"/>
    <property type="evidence" value="ECO:0007669"/>
    <property type="project" value="InterPro"/>
</dbReference>
<comment type="caution">
    <text evidence="4">The sequence shown here is derived from an EMBL/GenBank/DDBJ whole genome shotgun (WGS) entry which is preliminary data.</text>
</comment>
<dbReference type="Gene3D" id="3.40.50.150">
    <property type="entry name" value="Vaccinia Virus protein VP39"/>
    <property type="match status" value="1"/>
</dbReference>
<feature type="non-terminal residue" evidence="4">
    <location>
        <position position="180"/>
    </location>
</feature>
<name>X0V5R2_9ZZZZ</name>
<dbReference type="Pfam" id="PF01555">
    <property type="entry name" value="N6_N4_Mtase"/>
    <property type="match status" value="1"/>
</dbReference>
<dbReference type="AlphaFoldDB" id="X0V5R2"/>
<dbReference type="GO" id="GO:0032259">
    <property type="term" value="P:methylation"/>
    <property type="evidence" value="ECO:0007669"/>
    <property type="project" value="UniProtKB-KW"/>
</dbReference>
<organism evidence="4">
    <name type="scientific">marine sediment metagenome</name>
    <dbReference type="NCBI Taxonomy" id="412755"/>
    <lineage>
        <taxon>unclassified sequences</taxon>
        <taxon>metagenomes</taxon>
        <taxon>ecological metagenomes</taxon>
    </lineage>
</organism>